<evidence type="ECO:0000313" key="3">
    <source>
        <dbReference type="Proteomes" id="UP001210261"/>
    </source>
</evidence>
<gene>
    <name evidence="2" type="ORF">PF021_06330</name>
</gene>
<keyword evidence="1" id="KW-1133">Transmembrane helix</keyword>
<feature type="transmembrane region" description="Helical" evidence="1">
    <location>
        <begin position="6"/>
        <end position="29"/>
    </location>
</feature>
<reference evidence="2 3" key="1">
    <citation type="submission" date="2023-01" db="EMBL/GenBank/DDBJ databases">
        <title>Description of Helicobacter ibis sp. nov. isolated from faecal droppings of black-faced ibis (Theristicus melanopis).</title>
        <authorList>
            <person name="Lopez-Cantillo M."/>
            <person name="Vidal-Veuthey B."/>
            <person name="Mella A."/>
            <person name="De La Haba R."/>
            <person name="Collado L."/>
        </authorList>
    </citation>
    <scope>NUCLEOTIDE SEQUENCE [LARGE SCALE GENOMIC DNA]</scope>
    <source>
        <strain evidence="2 3">A82</strain>
    </source>
</reference>
<sequence>MWNRAFSLFEILLFIVIVGILASIGYVLYPHSKLHLAKNQIVKHIQYTKYLALQNSKEITQYKFCKSDFCSEEMKKYKQSFYRIQFNKLKDIGWSYSIFSDSARDSKTKNFDDRPMDSFEIARSPIDSKYLSVYNYNNSKFANALRDGSLAISSRYGIVDIKISGGCGESNRILFDDFGFLVCKIVNVGISRPKENVILEIFDKFSSEKICITKSGNICDIIE</sequence>
<keyword evidence="3" id="KW-1185">Reference proteome</keyword>
<keyword evidence="1" id="KW-0812">Transmembrane</keyword>
<protein>
    <submittedName>
        <fullName evidence="2">Prepilin-type cleavage/methylation domain-containing protein</fullName>
    </submittedName>
</protein>
<dbReference type="RefSeq" id="WP_271021632.1">
    <property type="nucleotide sequence ID" value="NZ_JAQHXR010000003.1"/>
</dbReference>
<evidence type="ECO:0000313" key="2">
    <source>
        <dbReference type="EMBL" id="MDA3969293.1"/>
    </source>
</evidence>
<dbReference type="Proteomes" id="UP001210261">
    <property type="component" value="Unassembled WGS sequence"/>
</dbReference>
<accession>A0ABT4VF20</accession>
<dbReference type="EMBL" id="JAQHXR010000003">
    <property type="protein sequence ID" value="MDA3969293.1"/>
    <property type="molecule type" value="Genomic_DNA"/>
</dbReference>
<proteinExistence type="predicted"/>
<keyword evidence="1" id="KW-0472">Membrane</keyword>
<comment type="caution">
    <text evidence="2">The sequence shown here is derived from an EMBL/GenBank/DDBJ whole genome shotgun (WGS) entry which is preliminary data.</text>
</comment>
<evidence type="ECO:0000256" key="1">
    <source>
        <dbReference type="SAM" id="Phobius"/>
    </source>
</evidence>
<name>A0ABT4VF20_9HELI</name>
<organism evidence="2 3">
    <name type="scientific">Helicobacter ibis</name>
    <dbReference type="NCBI Taxonomy" id="2962633"/>
    <lineage>
        <taxon>Bacteria</taxon>
        <taxon>Pseudomonadati</taxon>
        <taxon>Campylobacterota</taxon>
        <taxon>Epsilonproteobacteria</taxon>
        <taxon>Campylobacterales</taxon>
        <taxon>Helicobacteraceae</taxon>
        <taxon>Helicobacter</taxon>
    </lineage>
</organism>